<reference evidence="2 3" key="1">
    <citation type="submission" date="2018-11" db="EMBL/GenBank/DDBJ databases">
        <authorList>
            <person name="Li F."/>
        </authorList>
    </citation>
    <scope>NUCLEOTIDE SEQUENCE [LARGE SCALE GENOMIC DNA]</scope>
    <source>
        <strain evidence="2 3">KIS18-7</strain>
    </source>
</reference>
<name>A0A3N0DUN3_9ACTN</name>
<dbReference type="Pfam" id="PF03009">
    <property type="entry name" value="GDPD"/>
    <property type="match status" value="1"/>
</dbReference>
<dbReference type="InterPro" id="IPR017946">
    <property type="entry name" value="PLC-like_Pdiesterase_TIM-brl"/>
</dbReference>
<organism evidence="2 3">
    <name type="scientific">Nocardioides marmorisolisilvae</name>
    <dbReference type="NCBI Taxonomy" id="1542737"/>
    <lineage>
        <taxon>Bacteria</taxon>
        <taxon>Bacillati</taxon>
        <taxon>Actinomycetota</taxon>
        <taxon>Actinomycetes</taxon>
        <taxon>Propionibacteriales</taxon>
        <taxon>Nocardioidaceae</taxon>
        <taxon>Nocardioides</taxon>
    </lineage>
</organism>
<dbReference type="Proteomes" id="UP000277094">
    <property type="component" value="Unassembled WGS sequence"/>
</dbReference>
<gene>
    <name evidence="2" type="ORF">EFL95_10090</name>
</gene>
<comment type="caution">
    <text evidence="2">The sequence shown here is derived from an EMBL/GenBank/DDBJ whole genome shotgun (WGS) entry which is preliminary data.</text>
</comment>
<dbReference type="EMBL" id="RJSG01000002">
    <property type="protein sequence ID" value="RNL79337.1"/>
    <property type="molecule type" value="Genomic_DNA"/>
</dbReference>
<dbReference type="PANTHER" id="PTHR43805:SF1">
    <property type="entry name" value="GP-PDE DOMAIN-CONTAINING PROTEIN"/>
    <property type="match status" value="1"/>
</dbReference>
<evidence type="ECO:0000313" key="2">
    <source>
        <dbReference type="EMBL" id="RNL79337.1"/>
    </source>
</evidence>
<feature type="domain" description="GP-PDE" evidence="1">
    <location>
        <begin position="17"/>
        <end position="255"/>
    </location>
</feature>
<sequence length="265" mass="28963">MGRPTTGFAYLDGAAPVIAFAHRGGAEHPDLIGLENTAHAFRHAVALGYRYLETDVHLTADGRLVAFHDEVLDRMTDAAGPIVTASREVLDGARIAGEHALPLMADLLDEFPEARFNIDLKSPGSGPALIELVEARNAFDRICVGAFSLERMHEFRRLARGRIATAATPVEVVAFLQPSARLARLLTRGQVSALQVPPQRNGLPIVTASFVRRVHAAGAQVHVWTIDEESEMHRLLDLGVDGIFTDRTDLLKAVLTERGQWQDRS</sequence>
<dbReference type="Gene3D" id="3.20.20.190">
    <property type="entry name" value="Phosphatidylinositol (PI) phosphodiesterase"/>
    <property type="match status" value="1"/>
</dbReference>
<dbReference type="PROSITE" id="PS51704">
    <property type="entry name" value="GP_PDE"/>
    <property type="match status" value="1"/>
</dbReference>
<accession>A0A3N0DUN3</accession>
<evidence type="ECO:0000259" key="1">
    <source>
        <dbReference type="PROSITE" id="PS51704"/>
    </source>
</evidence>
<dbReference type="RefSeq" id="WP_123233839.1">
    <property type="nucleotide sequence ID" value="NZ_RJSG01000002.1"/>
</dbReference>
<proteinExistence type="predicted"/>
<keyword evidence="3" id="KW-1185">Reference proteome</keyword>
<dbReference type="InterPro" id="IPR030395">
    <property type="entry name" value="GP_PDE_dom"/>
</dbReference>
<dbReference type="GO" id="GO:0006629">
    <property type="term" value="P:lipid metabolic process"/>
    <property type="evidence" value="ECO:0007669"/>
    <property type="project" value="InterPro"/>
</dbReference>
<dbReference type="SUPFAM" id="SSF51695">
    <property type="entry name" value="PLC-like phosphodiesterases"/>
    <property type="match status" value="1"/>
</dbReference>
<protein>
    <submittedName>
        <fullName evidence="2">Glycerophosphodiester phosphodiesterase</fullName>
    </submittedName>
</protein>
<evidence type="ECO:0000313" key="3">
    <source>
        <dbReference type="Proteomes" id="UP000277094"/>
    </source>
</evidence>
<dbReference type="AlphaFoldDB" id="A0A3N0DUN3"/>
<dbReference type="GO" id="GO:0008081">
    <property type="term" value="F:phosphoric diester hydrolase activity"/>
    <property type="evidence" value="ECO:0007669"/>
    <property type="project" value="InterPro"/>
</dbReference>
<dbReference type="PANTHER" id="PTHR43805">
    <property type="entry name" value="GLYCEROPHOSPHORYL DIESTER PHOSPHODIESTERASE"/>
    <property type="match status" value="1"/>
</dbReference>
<dbReference type="OrthoDB" id="5241788at2"/>